<keyword evidence="1" id="KW-0812">Transmembrane</keyword>
<evidence type="ECO:0000313" key="3">
    <source>
        <dbReference type="Proteomes" id="UP000598271"/>
    </source>
</evidence>
<gene>
    <name evidence="2" type="ORF">GCM10007390_43130</name>
</gene>
<evidence type="ECO:0000313" key="2">
    <source>
        <dbReference type="EMBL" id="GHB83454.1"/>
    </source>
</evidence>
<name>A0A8J3DCQ2_9BACT</name>
<protein>
    <submittedName>
        <fullName evidence="2">Uncharacterized protein</fullName>
    </submittedName>
</protein>
<keyword evidence="1" id="KW-1133">Transmembrane helix</keyword>
<feature type="transmembrane region" description="Helical" evidence="1">
    <location>
        <begin position="181"/>
        <end position="208"/>
    </location>
</feature>
<keyword evidence="1" id="KW-0472">Membrane</keyword>
<sequence length="449" mass="51084">MKNRYGLVRKTPRDMTKKLPLLISALIFAAFFLTVHHFVVNIPSRDDFAATLSFIQMQCVSDVGIFDQITALFIPHNEHYIVLSRLSAALAYNFAGHLNFTALVWYQNIFLLGGYALVLQIIRQQKLPLLVLLLPTTIFFFNLSFWQVTLYYWGGIQYYTVFFFAILSLYFLHVSLNSGSAWFAGGIVAATLAVLSFGNGIVVLPAGFLLLWGQRQRKRLLVWTGFSAIVIMLFWLNFQGPSTVRPAFNPVWMGKLLFTFLGSFLYVNPSVKLWSYANIVLCAVVGLGVLFVWVRLLVNGYLHKNPLLYSLLTLTLLTALLIAFGRFETKAAGGIAPRYMYFSTLIPVFLVLIYADLQKRQNKNLPVKALASSMLLIWGLSYANNIQAIEAFNQENLSTFHQWEQDHRRPLVPPQNHDPRYSEVLLWAMENNVYTPPVRLLATGDEDNK</sequence>
<dbReference type="AlphaFoldDB" id="A0A8J3DCQ2"/>
<organism evidence="2 3">
    <name type="scientific">Persicitalea jodogahamensis</name>
    <dbReference type="NCBI Taxonomy" id="402147"/>
    <lineage>
        <taxon>Bacteria</taxon>
        <taxon>Pseudomonadati</taxon>
        <taxon>Bacteroidota</taxon>
        <taxon>Cytophagia</taxon>
        <taxon>Cytophagales</taxon>
        <taxon>Spirosomataceae</taxon>
        <taxon>Persicitalea</taxon>
    </lineage>
</organism>
<feature type="transmembrane region" description="Helical" evidence="1">
    <location>
        <begin position="21"/>
        <end position="39"/>
    </location>
</feature>
<dbReference type="EMBL" id="BMXF01000005">
    <property type="protein sequence ID" value="GHB83454.1"/>
    <property type="molecule type" value="Genomic_DNA"/>
</dbReference>
<feature type="transmembrane region" description="Helical" evidence="1">
    <location>
        <begin position="129"/>
        <end position="150"/>
    </location>
</feature>
<comment type="caution">
    <text evidence="2">The sequence shown here is derived from an EMBL/GenBank/DDBJ whole genome shotgun (WGS) entry which is preliminary data.</text>
</comment>
<keyword evidence="3" id="KW-1185">Reference proteome</keyword>
<dbReference type="Proteomes" id="UP000598271">
    <property type="component" value="Unassembled WGS sequence"/>
</dbReference>
<feature type="transmembrane region" description="Helical" evidence="1">
    <location>
        <begin position="156"/>
        <end position="174"/>
    </location>
</feature>
<feature type="transmembrane region" description="Helical" evidence="1">
    <location>
        <begin position="250"/>
        <end position="267"/>
    </location>
</feature>
<proteinExistence type="predicted"/>
<feature type="transmembrane region" description="Helical" evidence="1">
    <location>
        <begin position="339"/>
        <end position="357"/>
    </location>
</feature>
<feature type="transmembrane region" description="Helical" evidence="1">
    <location>
        <begin position="220"/>
        <end position="238"/>
    </location>
</feature>
<reference evidence="2 3" key="1">
    <citation type="journal article" date="2014" name="Int. J. Syst. Evol. Microbiol.">
        <title>Complete genome sequence of Corynebacterium casei LMG S-19264T (=DSM 44701T), isolated from a smear-ripened cheese.</title>
        <authorList>
            <consortium name="US DOE Joint Genome Institute (JGI-PGF)"/>
            <person name="Walter F."/>
            <person name="Albersmeier A."/>
            <person name="Kalinowski J."/>
            <person name="Ruckert C."/>
        </authorList>
    </citation>
    <scope>NUCLEOTIDE SEQUENCE [LARGE SCALE GENOMIC DNA]</scope>
    <source>
        <strain evidence="2 3">KCTC 12866</strain>
    </source>
</reference>
<feature type="transmembrane region" description="Helical" evidence="1">
    <location>
        <begin position="273"/>
        <end position="294"/>
    </location>
</feature>
<feature type="transmembrane region" description="Helical" evidence="1">
    <location>
        <begin position="103"/>
        <end position="122"/>
    </location>
</feature>
<evidence type="ECO:0000256" key="1">
    <source>
        <dbReference type="SAM" id="Phobius"/>
    </source>
</evidence>
<accession>A0A8J3DCQ2</accession>
<feature type="transmembrane region" description="Helical" evidence="1">
    <location>
        <begin position="306"/>
        <end position="327"/>
    </location>
</feature>